<evidence type="ECO:0000256" key="18">
    <source>
        <dbReference type="SAM" id="MobiDB-lite"/>
    </source>
</evidence>
<dbReference type="FunFam" id="3.30.40.10:FF:000397">
    <property type="entry name" value="Histone-lysine N-methyltransferase"/>
    <property type="match status" value="1"/>
</dbReference>
<evidence type="ECO:0000256" key="14">
    <source>
        <dbReference type="ARBA" id="ARBA00023163"/>
    </source>
</evidence>
<dbReference type="PROSITE" id="PS01359">
    <property type="entry name" value="ZF_PHD_1"/>
    <property type="match status" value="1"/>
</dbReference>
<feature type="domain" description="Post-SET" evidence="22">
    <location>
        <begin position="1067"/>
        <end position="1083"/>
    </location>
</feature>
<dbReference type="SMART" id="SM00293">
    <property type="entry name" value="PWWP"/>
    <property type="match status" value="2"/>
</dbReference>
<keyword evidence="10 16" id="KW-0863">Zinc-finger</keyword>
<feature type="region of interest" description="Disordered" evidence="18">
    <location>
        <begin position="170"/>
        <end position="252"/>
    </location>
</feature>
<evidence type="ECO:0000259" key="23">
    <source>
        <dbReference type="PROSITE" id="PS51215"/>
    </source>
</evidence>
<dbReference type="EMBL" id="KB369595">
    <property type="protein sequence ID" value="ELV09829.1"/>
    <property type="molecule type" value="Genomic_DNA"/>
</dbReference>
<evidence type="ECO:0000259" key="22">
    <source>
        <dbReference type="PROSITE" id="PS50868"/>
    </source>
</evidence>
<feature type="coiled-coil region" evidence="17">
    <location>
        <begin position="832"/>
        <end position="859"/>
    </location>
</feature>
<keyword evidence="11" id="KW-0862">Zinc</keyword>
<dbReference type="InterPro" id="IPR019786">
    <property type="entry name" value="Zinc_finger_PHD-type_CS"/>
</dbReference>
<organism evidence="24 25">
    <name type="scientific">Tupaia chinensis</name>
    <name type="common">Chinese tree shrew</name>
    <name type="synonym">Tupaia belangeri chinensis</name>
    <dbReference type="NCBI Taxonomy" id="246437"/>
    <lineage>
        <taxon>Eukaryota</taxon>
        <taxon>Metazoa</taxon>
        <taxon>Chordata</taxon>
        <taxon>Craniata</taxon>
        <taxon>Vertebrata</taxon>
        <taxon>Euteleostomi</taxon>
        <taxon>Mammalia</taxon>
        <taxon>Eutheria</taxon>
        <taxon>Euarchontoglires</taxon>
        <taxon>Scandentia</taxon>
        <taxon>Tupaiidae</taxon>
        <taxon>Tupaia</taxon>
    </lineage>
</organism>
<keyword evidence="7" id="KW-0949">S-adenosyl-L-methionine</keyword>
<dbReference type="FunFam" id="3.30.40.10:FF:000205">
    <property type="entry name" value="Histone-lysine N-methyltransferase"/>
    <property type="match status" value="1"/>
</dbReference>
<feature type="compositionally biased region" description="Basic and acidic residues" evidence="18">
    <location>
        <begin position="191"/>
        <end position="237"/>
    </location>
</feature>
<evidence type="ECO:0000259" key="20">
    <source>
        <dbReference type="PROSITE" id="PS50280"/>
    </source>
</evidence>
<dbReference type="Pfam" id="PF17982">
    <property type="entry name" value="C5HCH"/>
    <property type="match status" value="1"/>
</dbReference>
<dbReference type="Pfam" id="PF22908">
    <property type="entry name" value="PHD_NSD"/>
    <property type="match status" value="1"/>
</dbReference>
<dbReference type="CDD" id="cd15661">
    <property type="entry name" value="PHD5_NSD3"/>
    <property type="match status" value="1"/>
</dbReference>
<accession>L8Y452</accession>
<dbReference type="GO" id="GO:0005634">
    <property type="term" value="C:nucleus"/>
    <property type="evidence" value="ECO:0007669"/>
    <property type="project" value="UniProtKB-SubCell"/>
</dbReference>
<dbReference type="PROSITE" id="PS50868">
    <property type="entry name" value="POST_SET"/>
    <property type="match status" value="1"/>
</dbReference>
<dbReference type="Pfam" id="PF23011">
    <property type="entry name" value="PHD-1st_NSD"/>
    <property type="match status" value="1"/>
</dbReference>
<dbReference type="InterPro" id="IPR006560">
    <property type="entry name" value="AWS_dom"/>
</dbReference>
<keyword evidence="15" id="KW-0539">Nucleus</keyword>
<dbReference type="Pfam" id="PF17907">
    <property type="entry name" value="AWS"/>
    <property type="match status" value="1"/>
</dbReference>
<dbReference type="SUPFAM" id="SSF63748">
    <property type="entry name" value="Tudor/PWWP/MBT"/>
    <property type="match status" value="2"/>
</dbReference>
<dbReference type="GO" id="GO:0032259">
    <property type="term" value="P:methylation"/>
    <property type="evidence" value="ECO:0007669"/>
    <property type="project" value="UniProtKB-KW"/>
</dbReference>
<evidence type="ECO:0000256" key="2">
    <source>
        <dbReference type="ARBA" id="ARBA00004286"/>
    </source>
</evidence>
<dbReference type="SMART" id="SM00570">
    <property type="entry name" value="AWS"/>
    <property type="match status" value="1"/>
</dbReference>
<dbReference type="GO" id="GO:0140938">
    <property type="term" value="F:histone H3 methyltransferase activity"/>
    <property type="evidence" value="ECO:0007669"/>
    <property type="project" value="UniProtKB-ARBA"/>
</dbReference>
<dbReference type="InterPro" id="IPR041306">
    <property type="entry name" value="C5HCH"/>
</dbReference>
<evidence type="ECO:0000256" key="11">
    <source>
        <dbReference type="ARBA" id="ARBA00022833"/>
    </source>
</evidence>
<dbReference type="InterPro" id="IPR050777">
    <property type="entry name" value="SET2_Histone-Lys_MeTrsfase"/>
</dbReference>
<feature type="domain" description="SET" evidence="20">
    <location>
        <begin position="943"/>
        <end position="1060"/>
    </location>
</feature>
<evidence type="ECO:0000256" key="7">
    <source>
        <dbReference type="ARBA" id="ARBA00022691"/>
    </source>
</evidence>
<keyword evidence="17" id="KW-0175">Coiled coil</keyword>
<keyword evidence="25" id="KW-1185">Reference proteome</keyword>
<dbReference type="FunFam" id="2.30.30.140:FF:000030">
    <property type="entry name" value="Histone-lysine N-methyltransferase"/>
    <property type="match status" value="1"/>
</dbReference>
<evidence type="ECO:0000313" key="24">
    <source>
        <dbReference type="EMBL" id="ELV09829.1"/>
    </source>
</evidence>
<dbReference type="AlphaFoldDB" id="L8Y452"/>
<dbReference type="PROSITE" id="PS50016">
    <property type="entry name" value="ZF_PHD_2"/>
    <property type="match status" value="2"/>
</dbReference>
<feature type="region of interest" description="Disordered" evidence="18">
    <location>
        <begin position="333"/>
        <end position="355"/>
    </location>
</feature>
<evidence type="ECO:0000256" key="13">
    <source>
        <dbReference type="ARBA" id="ARBA00023015"/>
    </source>
</evidence>
<dbReference type="SUPFAM" id="SSF57903">
    <property type="entry name" value="FYVE/PHD zinc finger"/>
    <property type="match status" value="2"/>
</dbReference>
<dbReference type="InterPro" id="IPR001965">
    <property type="entry name" value="Znf_PHD"/>
</dbReference>
<dbReference type="SMART" id="SM00508">
    <property type="entry name" value="PostSET"/>
    <property type="match status" value="1"/>
</dbReference>
<keyword evidence="3" id="KW-0158">Chromosome</keyword>
<name>L8Y452_TUPCH</name>
<dbReference type="GO" id="GO:0008270">
    <property type="term" value="F:zinc ion binding"/>
    <property type="evidence" value="ECO:0007669"/>
    <property type="project" value="UniProtKB-KW"/>
</dbReference>
<dbReference type="Gene3D" id="3.30.40.10">
    <property type="entry name" value="Zinc/RING finger domain, C3HC4 (zinc finger)"/>
    <property type="match status" value="3"/>
</dbReference>
<dbReference type="Pfam" id="PF00855">
    <property type="entry name" value="PWWP"/>
    <property type="match status" value="2"/>
</dbReference>
<dbReference type="InterPro" id="IPR047456">
    <property type="entry name" value="PHD2_NSD3"/>
</dbReference>
<dbReference type="PANTHER" id="PTHR22884">
    <property type="entry name" value="SET DOMAIN PROTEINS"/>
    <property type="match status" value="1"/>
</dbReference>
<evidence type="ECO:0000256" key="5">
    <source>
        <dbReference type="ARBA" id="ARBA00022603"/>
    </source>
</evidence>
<dbReference type="Pfam" id="PF23004">
    <property type="entry name" value="PHDvar_NSD"/>
    <property type="match status" value="1"/>
</dbReference>
<dbReference type="InterPro" id="IPR011011">
    <property type="entry name" value="Znf_FYVE_PHD"/>
</dbReference>
<dbReference type="InParanoid" id="L8Y452"/>
<evidence type="ECO:0000256" key="17">
    <source>
        <dbReference type="SAM" id="Coils"/>
    </source>
</evidence>
<protein>
    <submittedName>
        <fullName evidence="24">Histone-lysine N-methyltransferase NSD3</fullName>
    </submittedName>
</protein>
<dbReference type="CDD" id="cd15649">
    <property type="entry name" value="PHD1_NSD3"/>
    <property type="match status" value="1"/>
</dbReference>
<proteinExistence type="predicted"/>
<dbReference type="GO" id="GO:0005694">
    <property type="term" value="C:chromosome"/>
    <property type="evidence" value="ECO:0007669"/>
    <property type="project" value="UniProtKB-SubCell"/>
</dbReference>
<sequence>MGNTIQQPPQLIDSANIRQEDAFDNNSDIVEDGGQTPYEATLQQGFPYPPTTDDLPPLTNGYPPSISVYETQTKYQPYNQYPNGSANGFGAVRNFSPTDYYHSEIPNTRPHEILEKPSPPQPPPPPSVPQTVIPKKTGSPEIKLKITKTIQNGRELFESSLCGDLLNEVQASEHTKSKHESRKEKRKKSNKHDSSRSEERKSHKIPKLEPEEQNRPNERVDSASEKPREEPVLKEEAPVPPILSSAPTPEVSPGVKFQVGDLVWSKVGTYPWWPCMVSSDPQLEVHTKINTRGAREYHVQFFSNQPERAWVHEKRVREYKGHKQYEELLNEATKKASNHSEKQKIRKPRPQRERAQWDIGIAHAEKALKMTREERIEQYTFIYIDKQPEEALAQAKKSATSKAEVKKPRRPRSVLNTQPEQTNAGEVASSQPSTEMRRHSQRRHTSVEEDEPPPVKIAWKTAAARKSLPASITMHRGSLDLQKCNMSPVVKIEQVFALQNAAGDGKFIDQFVYSTKVGFGKQADSPSATADADVSDVQSVDSSLSRRGVGLSRKDTLCQVCESAGDSLLPCEGDCCRHFHLECLGLTSLPDGKFTCVECQTGLHPCFSCKTPGKDVKRCSVSACGKFYHEACVRKFPTAVFESKGFRCPQHCCSACSMEKDIHKASKGRMMRCLRCPVAYHSGDACIAAGSVFLSSYVLVCSNHSKRSSNSSSAVNVGFCFVCARGLIVQDHSDPMFSSYAYKSHYLLNESNRAELMKLPMIPSSSASKKKCEKEICNPRSVPLNIQGLKHDLGDFPVFFFGSHDYYWVHQGRVFPYVEGDKSFAEGQTSINKTFKKALEEAAKRFQELKAQRESKEALEMEKHSRKPPPYKHIKANKVIGKVQIQVADLAEIPRCNCKPADENPCGLESECLNRMLQYECHPQVCPAGDRCQNQCFTKRLYPDAEVIKTERRGWGLRTKRSIKKGEFVNEYVGELIDEEECRLRIQRAHENSVTNFYMLTVTKDRIIDAGPKGNYSRFMNHSCNPNCETQKWTVNGDVRVGLFALCDIPAGMELTFNYNLDCLGNGRTECHCGAENCSGFLGVRPKSACASTAEEKARNAKLKQKRRKVKAEPKQMHEDFCFRCGDGGELVMCDKKDCPKAYHLLCLNLPQPPYGKWECPWHQCSECGSAATAFCEFCPRSFCKEHEKGALVPSALEGHLCCSEHDPAAPVSSEYWNKMKCKWESQGRGEEGRE</sequence>
<dbReference type="InterPro" id="IPR019787">
    <property type="entry name" value="Znf_PHD-finger"/>
</dbReference>
<dbReference type="FunFam" id="3.30.40.10:FF:000025">
    <property type="entry name" value="Histone-lysine N-methyltransferase"/>
    <property type="match status" value="1"/>
</dbReference>
<keyword evidence="12" id="KW-0156">Chromatin regulator</keyword>
<dbReference type="InterPro" id="IPR001214">
    <property type="entry name" value="SET_dom"/>
</dbReference>
<dbReference type="SUPFAM" id="SSF82199">
    <property type="entry name" value="SET domain"/>
    <property type="match status" value="1"/>
</dbReference>
<evidence type="ECO:0000256" key="8">
    <source>
        <dbReference type="ARBA" id="ARBA00022723"/>
    </source>
</evidence>
<evidence type="ECO:0000256" key="12">
    <source>
        <dbReference type="ARBA" id="ARBA00022853"/>
    </source>
</evidence>
<evidence type="ECO:0000256" key="15">
    <source>
        <dbReference type="ARBA" id="ARBA00023242"/>
    </source>
</evidence>
<dbReference type="InterPro" id="IPR047451">
    <property type="entry name" value="PWWP_NSD3_rpt1"/>
</dbReference>
<evidence type="ECO:0000256" key="4">
    <source>
        <dbReference type="ARBA" id="ARBA00022553"/>
    </source>
</evidence>
<evidence type="ECO:0000256" key="16">
    <source>
        <dbReference type="PROSITE-ProRule" id="PRU00146"/>
    </source>
</evidence>
<feature type="domain" description="PHD-type" evidence="19">
    <location>
        <begin position="555"/>
        <end position="602"/>
    </location>
</feature>
<dbReference type="CDD" id="cd20163">
    <property type="entry name" value="PWWP_NSD3_rpt1"/>
    <property type="match status" value="1"/>
</dbReference>
<dbReference type="CDD" id="cd19212">
    <property type="entry name" value="SET_NSD3"/>
    <property type="match status" value="1"/>
</dbReference>
<dbReference type="Gene3D" id="2.30.30.140">
    <property type="match status" value="2"/>
</dbReference>
<dbReference type="FunFam" id="2.170.270.10:FF:000002">
    <property type="entry name" value="Histone-lysine N-methyltransferase"/>
    <property type="match status" value="1"/>
</dbReference>
<dbReference type="Pfam" id="PF00856">
    <property type="entry name" value="SET"/>
    <property type="match status" value="1"/>
</dbReference>
<keyword evidence="9" id="KW-0677">Repeat</keyword>
<evidence type="ECO:0000256" key="9">
    <source>
        <dbReference type="ARBA" id="ARBA00022737"/>
    </source>
</evidence>
<evidence type="ECO:0000256" key="3">
    <source>
        <dbReference type="ARBA" id="ARBA00022454"/>
    </source>
</evidence>
<keyword evidence="6 24" id="KW-0808">Transferase</keyword>
<keyword evidence="5 24" id="KW-0489">Methyltransferase</keyword>
<dbReference type="InterPro" id="IPR003616">
    <property type="entry name" value="Post-SET_dom"/>
</dbReference>
<dbReference type="PROSITE" id="PS51215">
    <property type="entry name" value="AWS"/>
    <property type="match status" value="1"/>
</dbReference>
<evidence type="ECO:0000313" key="25">
    <source>
        <dbReference type="Proteomes" id="UP000011518"/>
    </source>
</evidence>
<feature type="region of interest" description="Disordered" evidence="18">
    <location>
        <begin position="98"/>
        <end position="146"/>
    </location>
</feature>
<evidence type="ECO:0000259" key="19">
    <source>
        <dbReference type="PROSITE" id="PS50016"/>
    </source>
</evidence>
<keyword evidence="8" id="KW-0479">Metal-binding</keyword>
<feature type="region of interest" description="Disordered" evidence="18">
    <location>
        <begin position="19"/>
        <end position="66"/>
    </location>
</feature>
<dbReference type="InterPro" id="IPR000313">
    <property type="entry name" value="PWWP_dom"/>
</dbReference>
<evidence type="ECO:0000259" key="21">
    <source>
        <dbReference type="PROSITE" id="PS50812"/>
    </source>
</evidence>
<feature type="compositionally biased region" description="Basic and acidic residues" evidence="18">
    <location>
        <begin position="333"/>
        <end position="343"/>
    </location>
</feature>
<evidence type="ECO:0000256" key="10">
    <source>
        <dbReference type="ARBA" id="ARBA00022771"/>
    </source>
</evidence>
<feature type="domain" description="PWWP" evidence="21">
    <location>
        <begin position="259"/>
        <end position="322"/>
    </location>
</feature>
<dbReference type="GO" id="GO:0016279">
    <property type="term" value="F:protein-lysine N-methyltransferase activity"/>
    <property type="evidence" value="ECO:0007669"/>
    <property type="project" value="UniProtKB-ARBA"/>
</dbReference>
<feature type="compositionally biased region" description="Pro residues" evidence="18">
    <location>
        <begin position="117"/>
        <end position="128"/>
    </location>
</feature>
<evidence type="ECO:0000256" key="1">
    <source>
        <dbReference type="ARBA" id="ARBA00004123"/>
    </source>
</evidence>
<dbReference type="InterPro" id="IPR047461">
    <property type="entry name" value="SET_NSD3"/>
</dbReference>
<dbReference type="Gene3D" id="2.170.270.10">
    <property type="entry name" value="SET domain"/>
    <property type="match status" value="1"/>
</dbReference>
<keyword evidence="4" id="KW-0597">Phosphoprotein</keyword>
<dbReference type="STRING" id="246437.L8Y452"/>
<keyword evidence="13" id="KW-0805">Transcription regulation</keyword>
<dbReference type="InterPro" id="IPR059153">
    <property type="entry name" value="NSD_PHD-1st"/>
</dbReference>
<reference evidence="25" key="2">
    <citation type="journal article" date="2013" name="Nat. Commun.">
        <title>Genome of the Chinese tree shrew.</title>
        <authorList>
            <person name="Fan Y."/>
            <person name="Huang Z.Y."/>
            <person name="Cao C.C."/>
            <person name="Chen C.S."/>
            <person name="Chen Y.X."/>
            <person name="Fan D.D."/>
            <person name="He J."/>
            <person name="Hou H.L."/>
            <person name="Hu L."/>
            <person name="Hu X.T."/>
            <person name="Jiang X.T."/>
            <person name="Lai R."/>
            <person name="Lang Y.S."/>
            <person name="Liang B."/>
            <person name="Liao S.G."/>
            <person name="Mu D."/>
            <person name="Ma Y.Y."/>
            <person name="Niu Y.Y."/>
            <person name="Sun X.Q."/>
            <person name="Xia J.Q."/>
            <person name="Xiao J."/>
            <person name="Xiong Z.Q."/>
            <person name="Xu L."/>
            <person name="Yang L."/>
            <person name="Zhang Y."/>
            <person name="Zhao W."/>
            <person name="Zhao X.D."/>
            <person name="Zheng Y.T."/>
            <person name="Zhou J.M."/>
            <person name="Zhu Y.B."/>
            <person name="Zhang G.J."/>
            <person name="Wang J."/>
            <person name="Yao Y.G."/>
        </authorList>
    </citation>
    <scope>NUCLEOTIDE SEQUENCE [LARGE SCALE GENOMIC DNA]</scope>
</reference>
<feature type="domain" description="AWS" evidence="23">
    <location>
        <begin position="891"/>
        <end position="941"/>
    </location>
</feature>
<reference evidence="25" key="1">
    <citation type="submission" date="2012-07" db="EMBL/GenBank/DDBJ databases">
        <title>Genome of the Chinese tree shrew, a rising model animal genetically related to primates.</title>
        <authorList>
            <person name="Zhang G."/>
            <person name="Fan Y."/>
            <person name="Yao Y."/>
            <person name="Huang Z."/>
        </authorList>
    </citation>
    <scope>NUCLEOTIDE SEQUENCE [LARGE SCALE GENOMIC DNA]</scope>
</reference>
<dbReference type="PROSITE" id="PS50280">
    <property type="entry name" value="SET"/>
    <property type="match status" value="1"/>
</dbReference>
<feature type="domain" description="PWWP" evidence="21">
    <location>
        <begin position="748"/>
        <end position="820"/>
    </location>
</feature>
<dbReference type="CDD" id="cd15652">
    <property type="entry name" value="PHD2_NSD3"/>
    <property type="match status" value="1"/>
</dbReference>
<evidence type="ECO:0000256" key="6">
    <source>
        <dbReference type="ARBA" id="ARBA00022679"/>
    </source>
</evidence>
<feature type="compositionally biased region" description="Basic residues" evidence="18">
    <location>
        <begin position="176"/>
        <end position="190"/>
    </location>
</feature>
<keyword evidence="14" id="KW-0804">Transcription</keyword>
<dbReference type="InterPro" id="IPR013083">
    <property type="entry name" value="Znf_RING/FYVE/PHD"/>
</dbReference>
<feature type="region of interest" description="Disordered" evidence="18">
    <location>
        <begin position="394"/>
        <end position="455"/>
    </location>
</feature>
<dbReference type="InterPro" id="IPR055197">
    <property type="entry name" value="PHDvar_NSD"/>
</dbReference>
<dbReference type="PROSITE" id="PS50812">
    <property type="entry name" value="PWWP"/>
    <property type="match status" value="2"/>
</dbReference>
<gene>
    <name evidence="24" type="ORF">TREES_T100003678</name>
</gene>
<comment type="subcellular location">
    <subcellularLocation>
        <location evidence="2">Chromosome</location>
    </subcellularLocation>
    <subcellularLocation>
        <location evidence="1">Nucleus</location>
    </subcellularLocation>
</comment>
<dbReference type="InterPro" id="IPR055198">
    <property type="entry name" value="NSD_PHD"/>
</dbReference>
<dbReference type="Proteomes" id="UP000011518">
    <property type="component" value="Unassembled WGS sequence"/>
</dbReference>
<dbReference type="SMART" id="SM00249">
    <property type="entry name" value="PHD"/>
    <property type="match status" value="4"/>
</dbReference>
<dbReference type="InterPro" id="IPR047527">
    <property type="entry name" value="PHD5_NSD3"/>
</dbReference>
<dbReference type="SMART" id="SM00317">
    <property type="entry name" value="SET"/>
    <property type="match status" value="1"/>
</dbReference>
<dbReference type="FunCoup" id="L8Y452">
    <property type="interactions" value="3190"/>
</dbReference>
<feature type="domain" description="PHD-type" evidence="19">
    <location>
        <begin position="1119"/>
        <end position="1166"/>
    </location>
</feature>
<feature type="compositionally biased region" description="Polar residues" evidence="18">
    <location>
        <begin position="414"/>
        <end position="434"/>
    </location>
</feature>
<dbReference type="InterPro" id="IPR046341">
    <property type="entry name" value="SET_dom_sf"/>
</dbReference>
<dbReference type="eggNOG" id="KOG1081">
    <property type="taxonomic scope" value="Eukaryota"/>
</dbReference>